<accession>A0A1H1MW74</accession>
<dbReference type="EMBL" id="LT629750">
    <property type="protein sequence ID" value="SDR91123.1"/>
    <property type="molecule type" value="Genomic_DNA"/>
</dbReference>
<keyword evidence="4" id="KW-0812">Transmembrane</keyword>
<feature type="transmembrane region" description="Helical" evidence="4">
    <location>
        <begin position="164"/>
        <end position="185"/>
    </location>
</feature>
<dbReference type="Proteomes" id="UP000243904">
    <property type="component" value="Chromosome I"/>
</dbReference>
<feature type="transmembrane region" description="Helical" evidence="4">
    <location>
        <begin position="140"/>
        <end position="157"/>
    </location>
</feature>
<evidence type="ECO:0000256" key="4">
    <source>
        <dbReference type="SAM" id="Phobius"/>
    </source>
</evidence>
<dbReference type="InterPro" id="IPR050697">
    <property type="entry name" value="Adenylyl/Guanylyl_Cyclase_3/4"/>
</dbReference>
<dbReference type="GO" id="GO:0035556">
    <property type="term" value="P:intracellular signal transduction"/>
    <property type="evidence" value="ECO:0007669"/>
    <property type="project" value="InterPro"/>
</dbReference>
<evidence type="ECO:0000313" key="6">
    <source>
        <dbReference type="EMBL" id="SDR91123.1"/>
    </source>
</evidence>
<evidence type="ECO:0000256" key="2">
    <source>
        <dbReference type="ARBA" id="ARBA00022475"/>
    </source>
</evidence>
<protein>
    <submittedName>
        <fullName evidence="6">Adenylate cyclase</fullName>
    </submittedName>
</protein>
<feature type="transmembrane region" description="Helical" evidence="4">
    <location>
        <begin position="44"/>
        <end position="63"/>
    </location>
</feature>
<proteinExistence type="predicted"/>
<keyword evidence="2" id="KW-1003">Cell membrane</keyword>
<evidence type="ECO:0000259" key="5">
    <source>
        <dbReference type="PROSITE" id="PS50125"/>
    </source>
</evidence>
<reference evidence="7" key="1">
    <citation type="submission" date="2016-10" db="EMBL/GenBank/DDBJ databases">
        <authorList>
            <person name="Varghese N."/>
            <person name="Submissions S."/>
        </authorList>
    </citation>
    <scope>NUCLEOTIDE SEQUENCE [LARGE SCALE GENOMIC DNA]</scope>
    <source>
        <strain evidence="7">GAS369</strain>
    </source>
</reference>
<dbReference type="AlphaFoldDB" id="A0A1H1MW74"/>
<keyword evidence="3 4" id="KW-0472">Membrane</keyword>
<evidence type="ECO:0000256" key="3">
    <source>
        <dbReference type="ARBA" id="ARBA00023136"/>
    </source>
</evidence>
<evidence type="ECO:0000313" key="7">
    <source>
        <dbReference type="Proteomes" id="UP000243904"/>
    </source>
</evidence>
<dbReference type="Pfam" id="PF00211">
    <property type="entry name" value="Guanylate_cyc"/>
    <property type="match status" value="1"/>
</dbReference>
<dbReference type="PANTHER" id="PTHR43081">
    <property type="entry name" value="ADENYLATE CYCLASE, TERMINAL-DIFFERENTIATION SPECIFIC-RELATED"/>
    <property type="match status" value="1"/>
</dbReference>
<dbReference type="GO" id="GO:0004016">
    <property type="term" value="F:adenylate cyclase activity"/>
    <property type="evidence" value="ECO:0007669"/>
    <property type="project" value="UniProtKB-ARBA"/>
</dbReference>
<dbReference type="PANTHER" id="PTHR43081:SF17">
    <property type="entry name" value="BLL5647 PROTEIN"/>
    <property type="match status" value="1"/>
</dbReference>
<dbReference type="InterPro" id="IPR029787">
    <property type="entry name" value="Nucleotide_cyclase"/>
</dbReference>
<feature type="transmembrane region" description="Helical" evidence="4">
    <location>
        <begin position="205"/>
        <end position="222"/>
    </location>
</feature>
<feature type="domain" description="Guanylate cyclase" evidence="5">
    <location>
        <begin position="270"/>
        <end position="398"/>
    </location>
</feature>
<keyword evidence="4" id="KW-1133">Transmembrane helix</keyword>
<gene>
    <name evidence="6" type="ORF">SAMN05444158_0388</name>
</gene>
<dbReference type="GO" id="GO:0006171">
    <property type="term" value="P:cAMP biosynthetic process"/>
    <property type="evidence" value="ECO:0007669"/>
    <property type="project" value="TreeGrafter"/>
</dbReference>
<name>A0A1H1MW74_9BRAD</name>
<dbReference type="SUPFAM" id="SSF55073">
    <property type="entry name" value="Nucleotide cyclase"/>
    <property type="match status" value="1"/>
</dbReference>
<dbReference type="InterPro" id="IPR001054">
    <property type="entry name" value="A/G_cyclase"/>
</dbReference>
<feature type="transmembrane region" description="Helical" evidence="4">
    <location>
        <begin position="113"/>
        <end position="134"/>
    </location>
</feature>
<keyword evidence="7" id="KW-1185">Reference proteome</keyword>
<dbReference type="Gene3D" id="3.30.70.1230">
    <property type="entry name" value="Nucleotide cyclase"/>
    <property type="match status" value="1"/>
</dbReference>
<comment type="subcellular location">
    <subcellularLocation>
        <location evidence="1">Cell membrane</location>
        <topology evidence="1">Multi-pass membrane protein</topology>
    </subcellularLocation>
</comment>
<evidence type="ECO:0000256" key="1">
    <source>
        <dbReference type="ARBA" id="ARBA00004651"/>
    </source>
</evidence>
<dbReference type="FunFam" id="3.30.70.1230:FF:000056">
    <property type="entry name" value="Putative adenylate cyclase"/>
    <property type="match status" value="1"/>
</dbReference>
<sequence>MPDRQDRGIGILRRFLRQKDRTPVLAQYRDALTREIILTEQSRVKAVIITVSLLVAVTTMLHVVAPSVLARISHGQFDLTPLYAVYVPFVLFEFMVLYLLARRLKMQGDVPWVRRYLSALIETSIPTFVLYLHMNWMGPEQALGFAAPLAYFLFIILSTLRLDFWLSTFTGFVAAAELFVMAMLYHPAGVTGISASELGYELIRSVMFLIGGILAGSVGVQLRHQFETSIAAATARDRVTNLFGQHVSPAVVERLLVEGADSSSHIRHVAVMFVDFRSFTAGARIRTPQEVVERLDGAFAILVEILDRHGGIVNKFLGDGFLALFGAPIESSNAAREAVAAGREMLAAMDEVNEASSWPLRIGIGIHYGEVVAGNIGSPRRKEYTVIGDTVNFASRLETLNKDFNSQLLISSAVYEAVGEASRDAVSLGPVTIKGYDRPMPVWQLG</sequence>
<organism evidence="6 7">
    <name type="scientific">Bradyrhizobium canariense</name>
    <dbReference type="NCBI Taxonomy" id="255045"/>
    <lineage>
        <taxon>Bacteria</taxon>
        <taxon>Pseudomonadati</taxon>
        <taxon>Pseudomonadota</taxon>
        <taxon>Alphaproteobacteria</taxon>
        <taxon>Hyphomicrobiales</taxon>
        <taxon>Nitrobacteraceae</taxon>
        <taxon>Bradyrhizobium</taxon>
    </lineage>
</organism>
<feature type="transmembrane region" description="Helical" evidence="4">
    <location>
        <begin position="83"/>
        <end position="101"/>
    </location>
</feature>
<dbReference type="SMART" id="SM00044">
    <property type="entry name" value="CYCc"/>
    <property type="match status" value="1"/>
</dbReference>
<dbReference type="CDD" id="cd07302">
    <property type="entry name" value="CHD"/>
    <property type="match status" value="1"/>
</dbReference>
<dbReference type="PROSITE" id="PS50125">
    <property type="entry name" value="GUANYLATE_CYCLASE_2"/>
    <property type="match status" value="1"/>
</dbReference>
<dbReference type="GO" id="GO:0005886">
    <property type="term" value="C:plasma membrane"/>
    <property type="evidence" value="ECO:0007669"/>
    <property type="project" value="UniProtKB-SubCell"/>
</dbReference>